<dbReference type="EMBL" id="KZ678376">
    <property type="protein sequence ID" value="PSS03191.1"/>
    <property type="molecule type" value="Genomic_DNA"/>
</dbReference>
<dbReference type="Proteomes" id="UP000241462">
    <property type="component" value="Unassembled WGS sequence"/>
</dbReference>
<protein>
    <submittedName>
        <fullName evidence="1">Uncharacterized protein</fullName>
    </submittedName>
</protein>
<sequence length="171" mass="19607">MQPMLSVKRPGWCIVLFMLSPRPRHCAFSPLQPVVARQTSKSLETAQSCRNSHGKPIWCVSEDAARQLAKDGKYVDWSVLRGLAWLIDCCGRAQRHRPLCVREGESYLAADNALQWQTLAMRPHHKRPPPYHESTMPLRQPSIASLRYGEVGMPFRSQRHPQMVKRLYAGY</sequence>
<gene>
    <name evidence="1" type="ORF">BD289DRAFT_421478</name>
</gene>
<dbReference type="InParanoid" id="A0A2T3ALP3"/>
<dbReference type="AlphaFoldDB" id="A0A2T3ALP3"/>
<name>A0A2T3ALP3_9PEZI</name>
<reference evidence="1 2" key="1">
    <citation type="journal article" date="2018" name="Mycol. Prog.">
        <title>Coniella lustricola, a new species from submerged detritus.</title>
        <authorList>
            <person name="Raudabaugh D.B."/>
            <person name="Iturriaga T."/>
            <person name="Carver A."/>
            <person name="Mondo S."/>
            <person name="Pangilinan J."/>
            <person name="Lipzen A."/>
            <person name="He G."/>
            <person name="Amirebrahimi M."/>
            <person name="Grigoriev I.V."/>
            <person name="Miller A.N."/>
        </authorList>
    </citation>
    <scope>NUCLEOTIDE SEQUENCE [LARGE SCALE GENOMIC DNA]</scope>
    <source>
        <strain evidence="1 2">B22-T-1</strain>
    </source>
</reference>
<accession>A0A2T3ALP3</accession>
<evidence type="ECO:0000313" key="2">
    <source>
        <dbReference type="Proteomes" id="UP000241462"/>
    </source>
</evidence>
<proteinExistence type="predicted"/>
<organism evidence="1 2">
    <name type="scientific">Coniella lustricola</name>
    <dbReference type="NCBI Taxonomy" id="2025994"/>
    <lineage>
        <taxon>Eukaryota</taxon>
        <taxon>Fungi</taxon>
        <taxon>Dikarya</taxon>
        <taxon>Ascomycota</taxon>
        <taxon>Pezizomycotina</taxon>
        <taxon>Sordariomycetes</taxon>
        <taxon>Sordariomycetidae</taxon>
        <taxon>Diaporthales</taxon>
        <taxon>Schizoparmaceae</taxon>
        <taxon>Coniella</taxon>
    </lineage>
</organism>
<evidence type="ECO:0000313" key="1">
    <source>
        <dbReference type="EMBL" id="PSS03191.1"/>
    </source>
</evidence>
<keyword evidence="2" id="KW-1185">Reference proteome</keyword>